<name>W1PQL6_AMBTC</name>
<protein>
    <submittedName>
        <fullName evidence="1">Uncharacterized protein</fullName>
    </submittedName>
</protein>
<proteinExistence type="predicted"/>
<dbReference type="AlphaFoldDB" id="W1PQL6"/>
<sequence>MMKDSPKVNGFQRQRGMNTVKEVLHLLDNSSIAGLHDIKVKILHLLEFIGTMAVDIEKLRRLDEGIIQGTKRVASAQDVVTLTFPGIIAEKE</sequence>
<reference evidence="2" key="1">
    <citation type="journal article" date="2013" name="Science">
        <title>The Amborella genome and the evolution of flowering plants.</title>
        <authorList>
            <consortium name="Amborella Genome Project"/>
        </authorList>
    </citation>
    <scope>NUCLEOTIDE SEQUENCE [LARGE SCALE GENOMIC DNA]</scope>
</reference>
<keyword evidence="2" id="KW-1185">Reference proteome</keyword>
<dbReference type="HOGENOM" id="CLU_2416218_0_0_1"/>
<organism evidence="1 2">
    <name type="scientific">Amborella trichopoda</name>
    <dbReference type="NCBI Taxonomy" id="13333"/>
    <lineage>
        <taxon>Eukaryota</taxon>
        <taxon>Viridiplantae</taxon>
        <taxon>Streptophyta</taxon>
        <taxon>Embryophyta</taxon>
        <taxon>Tracheophyta</taxon>
        <taxon>Spermatophyta</taxon>
        <taxon>Magnoliopsida</taxon>
        <taxon>Amborellales</taxon>
        <taxon>Amborellaceae</taxon>
        <taxon>Amborella</taxon>
    </lineage>
</organism>
<dbReference type="EMBL" id="KI392979">
    <property type="protein sequence ID" value="ERN10094.1"/>
    <property type="molecule type" value="Genomic_DNA"/>
</dbReference>
<evidence type="ECO:0000313" key="1">
    <source>
        <dbReference type="EMBL" id="ERN10094.1"/>
    </source>
</evidence>
<dbReference type="Proteomes" id="UP000017836">
    <property type="component" value="Unassembled WGS sequence"/>
</dbReference>
<accession>W1PQL6</accession>
<evidence type="ECO:0000313" key="2">
    <source>
        <dbReference type="Proteomes" id="UP000017836"/>
    </source>
</evidence>
<gene>
    <name evidence="1" type="ORF">AMTR_s00013p00260750</name>
</gene>
<dbReference type="Gramene" id="ERN10094">
    <property type="protein sequence ID" value="ERN10094"/>
    <property type="gene ID" value="AMTR_s00013p00260750"/>
</dbReference>